<comment type="caution">
    <text evidence="1">The sequence shown here is derived from an EMBL/GenBank/DDBJ whole genome shotgun (WGS) entry which is preliminary data.</text>
</comment>
<sequence>MRASSVLGRMGLNESSWIGFSSLQQLFDHVVSASFDTGLAGVVRVGKSAVDGRLVVDVGESLRSTLGDQTTSFLRVTLRELGWRKNLSLVAAIGNLDAGVETARNGGKVSAPSSVINVMEVRYAEFSEIMLRRKKANE</sequence>
<name>A0AAQ4D944_AMBAM</name>
<evidence type="ECO:0000313" key="1">
    <source>
        <dbReference type="EMBL" id="KAK8758984.1"/>
    </source>
</evidence>
<dbReference type="EMBL" id="JARKHS020033530">
    <property type="protein sequence ID" value="KAK8758984.1"/>
    <property type="molecule type" value="Genomic_DNA"/>
</dbReference>
<dbReference type="Proteomes" id="UP001321473">
    <property type="component" value="Unassembled WGS sequence"/>
</dbReference>
<accession>A0AAQ4D944</accession>
<protein>
    <submittedName>
        <fullName evidence="1">Uncharacterized protein</fullName>
    </submittedName>
</protein>
<gene>
    <name evidence="1" type="ORF">V5799_003368</name>
</gene>
<dbReference type="AlphaFoldDB" id="A0AAQ4D944"/>
<evidence type="ECO:0000313" key="2">
    <source>
        <dbReference type="Proteomes" id="UP001321473"/>
    </source>
</evidence>
<proteinExistence type="predicted"/>
<organism evidence="1 2">
    <name type="scientific">Amblyomma americanum</name>
    <name type="common">Lone star tick</name>
    <dbReference type="NCBI Taxonomy" id="6943"/>
    <lineage>
        <taxon>Eukaryota</taxon>
        <taxon>Metazoa</taxon>
        <taxon>Ecdysozoa</taxon>
        <taxon>Arthropoda</taxon>
        <taxon>Chelicerata</taxon>
        <taxon>Arachnida</taxon>
        <taxon>Acari</taxon>
        <taxon>Parasitiformes</taxon>
        <taxon>Ixodida</taxon>
        <taxon>Ixodoidea</taxon>
        <taxon>Ixodidae</taxon>
        <taxon>Amblyomminae</taxon>
        <taxon>Amblyomma</taxon>
    </lineage>
</organism>
<keyword evidence="2" id="KW-1185">Reference proteome</keyword>
<reference evidence="1 2" key="1">
    <citation type="journal article" date="2023" name="Arcadia Sci">
        <title>De novo assembly of a long-read Amblyomma americanum tick genome.</title>
        <authorList>
            <person name="Chou S."/>
            <person name="Poskanzer K.E."/>
            <person name="Rollins M."/>
            <person name="Thuy-Boun P.S."/>
        </authorList>
    </citation>
    <scope>NUCLEOTIDE SEQUENCE [LARGE SCALE GENOMIC DNA]</scope>
    <source>
        <strain evidence="1">F_SG_1</strain>
        <tissue evidence="1">Salivary glands</tissue>
    </source>
</reference>